<organism evidence="3 4">
    <name type="scientific">Diplocarpon coronariae</name>
    <dbReference type="NCBI Taxonomy" id="2795749"/>
    <lineage>
        <taxon>Eukaryota</taxon>
        <taxon>Fungi</taxon>
        <taxon>Dikarya</taxon>
        <taxon>Ascomycota</taxon>
        <taxon>Pezizomycotina</taxon>
        <taxon>Leotiomycetes</taxon>
        <taxon>Helotiales</taxon>
        <taxon>Drepanopezizaceae</taxon>
        <taxon>Diplocarpon</taxon>
    </lineage>
</organism>
<evidence type="ECO:0000313" key="3">
    <source>
        <dbReference type="EMBL" id="OWO99821.1"/>
    </source>
</evidence>
<comment type="caution">
    <text evidence="3">The sequence shown here is derived from an EMBL/GenBank/DDBJ whole genome shotgun (WGS) entry which is preliminary data.</text>
</comment>
<name>A0A218YWI7_9HELO</name>
<reference evidence="3 4" key="1">
    <citation type="submission" date="2017-04" db="EMBL/GenBank/DDBJ databases">
        <title>Draft genome sequence of Marssonina coronaria NL1: causal agent of apple blotch.</title>
        <authorList>
            <person name="Cheng Q."/>
        </authorList>
    </citation>
    <scope>NUCLEOTIDE SEQUENCE [LARGE SCALE GENOMIC DNA]</scope>
    <source>
        <strain evidence="3 4">NL1</strain>
    </source>
</reference>
<dbReference type="OrthoDB" id="3556307at2759"/>
<sequence>MSNSSGPQPARLASHTHRGYNDLEAQAGLPGFENIELNEGRNPLPRMPQQANTSSDKKTSRVLVRHYIDGIKSFCEKNPGWAWLILCLFLSALVIGGSGLIMASFVSMLAPAPEMTDELRDAINHIPGFSEGIHR</sequence>
<dbReference type="Proteomes" id="UP000242519">
    <property type="component" value="Unassembled WGS sequence"/>
</dbReference>
<feature type="transmembrane region" description="Helical" evidence="2">
    <location>
        <begin position="81"/>
        <end position="110"/>
    </location>
</feature>
<dbReference type="InParanoid" id="A0A218YWI7"/>
<dbReference type="AlphaFoldDB" id="A0A218YWI7"/>
<feature type="region of interest" description="Disordered" evidence="1">
    <location>
        <begin position="32"/>
        <end position="58"/>
    </location>
</feature>
<evidence type="ECO:0000256" key="2">
    <source>
        <dbReference type="SAM" id="Phobius"/>
    </source>
</evidence>
<keyword evidence="2" id="KW-0812">Transmembrane</keyword>
<evidence type="ECO:0000313" key="4">
    <source>
        <dbReference type="Proteomes" id="UP000242519"/>
    </source>
</evidence>
<accession>A0A218YWI7</accession>
<keyword evidence="4" id="KW-1185">Reference proteome</keyword>
<keyword evidence="2" id="KW-0472">Membrane</keyword>
<proteinExistence type="predicted"/>
<keyword evidence="2" id="KW-1133">Transmembrane helix</keyword>
<evidence type="ECO:0000256" key="1">
    <source>
        <dbReference type="SAM" id="MobiDB-lite"/>
    </source>
</evidence>
<dbReference type="EMBL" id="MZNU01000342">
    <property type="protein sequence ID" value="OWO99821.1"/>
    <property type="molecule type" value="Genomic_DNA"/>
</dbReference>
<protein>
    <submittedName>
        <fullName evidence="3">Sugar ABC transporter substrate-binding protein</fullName>
    </submittedName>
</protein>
<gene>
    <name evidence="3" type="ORF">B2J93_6876</name>
</gene>